<keyword evidence="1" id="KW-0812">Transmembrane</keyword>
<keyword evidence="1" id="KW-1133">Transmembrane helix</keyword>
<keyword evidence="1" id="KW-0472">Membrane</keyword>
<dbReference type="EMBL" id="NKCZ01000041">
    <property type="protein sequence ID" value="POD89133.1"/>
    <property type="molecule type" value="Genomic_DNA"/>
</dbReference>
<dbReference type="AlphaFoldDB" id="A0A2S3U9S8"/>
<name>A0A2S3U9S8_LACPN</name>
<feature type="transmembrane region" description="Helical" evidence="1">
    <location>
        <begin position="43"/>
        <end position="63"/>
    </location>
</feature>
<gene>
    <name evidence="2" type="ORF">S101258_00153</name>
</gene>
<dbReference type="Proteomes" id="UP000236990">
    <property type="component" value="Unassembled WGS sequence"/>
</dbReference>
<proteinExistence type="predicted"/>
<sequence length="91" mass="10035">MPGFKHLTTYTTMLNLSINGIIAIIGAFAAANFVARSAQRDNLLAGLTAAISFMMLNINYNYFSNHGQATGSRFLENNLGTQGIFWHYWSA</sequence>
<accession>A0A2S3U9S8</accession>
<comment type="caution">
    <text evidence="2">The sequence shown here is derived from an EMBL/GenBank/DDBJ whole genome shotgun (WGS) entry which is preliminary data.</text>
</comment>
<reference evidence="2 3" key="1">
    <citation type="submission" date="2017-06" db="EMBL/GenBank/DDBJ databases">
        <title>Genome sequence of Lactobacillus plantarum subsp. plantarum strain SRCM101258.</title>
        <authorList>
            <person name="Cho S.H."/>
        </authorList>
    </citation>
    <scope>NUCLEOTIDE SEQUENCE [LARGE SCALE GENOMIC DNA]</scope>
    <source>
        <strain evidence="2 3">SRCM101258</strain>
    </source>
</reference>
<evidence type="ECO:0000313" key="3">
    <source>
        <dbReference type="Proteomes" id="UP000236990"/>
    </source>
</evidence>
<feature type="transmembrane region" description="Helical" evidence="1">
    <location>
        <begin position="12"/>
        <end position="31"/>
    </location>
</feature>
<evidence type="ECO:0000313" key="2">
    <source>
        <dbReference type="EMBL" id="POD89133.1"/>
    </source>
</evidence>
<protein>
    <submittedName>
        <fullName evidence="2">Uncharacterized protein</fullName>
    </submittedName>
</protein>
<organism evidence="2 3">
    <name type="scientific">Lactiplantibacillus plantarum subsp. plantarum</name>
    <dbReference type="NCBI Taxonomy" id="337330"/>
    <lineage>
        <taxon>Bacteria</taxon>
        <taxon>Bacillati</taxon>
        <taxon>Bacillota</taxon>
        <taxon>Bacilli</taxon>
        <taxon>Lactobacillales</taxon>
        <taxon>Lactobacillaceae</taxon>
        <taxon>Lactiplantibacillus</taxon>
    </lineage>
</organism>
<evidence type="ECO:0000256" key="1">
    <source>
        <dbReference type="SAM" id="Phobius"/>
    </source>
</evidence>